<evidence type="ECO:0000313" key="2">
    <source>
        <dbReference type="Proteomes" id="UP000004069"/>
    </source>
</evidence>
<proteinExistence type="predicted"/>
<dbReference type="Proteomes" id="UP000004069">
    <property type="component" value="Unassembled WGS sequence"/>
</dbReference>
<accession>D4YU83</accession>
<name>D4YU83_9LACO</name>
<reference evidence="1 2" key="1">
    <citation type="submission" date="2010-04" db="EMBL/GenBank/DDBJ databases">
        <authorList>
            <person name="Muzny D."/>
            <person name="Qin X."/>
            <person name="Deng J."/>
            <person name="Jiang H."/>
            <person name="Liu Y."/>
            <person name="Qu J."/>
            <person name="Song X.-Z."/>
            <person name="Zhang L."/>
            <person name="Thornton R."/>
            <person name="Coyle M."/>
            <person name="Francisco L."/>
            <person name="Jackson L."/>
            <person name="Javaid M."/>
            <person name="Korchina V."/>
            <person name="Kovar C."/>
            <person name="Mata R."/>
            <person name="Mathew T."/>
            <person name="Ngo R."/>
            <person name="Nguyen L."/>
            <person name="Nguyen N."/>
            <person name="Okwuonu G."/>
            <person name="Ongeri F."/>
            <person name="Pham C."/>
            <person name="Simmons D."/>
            <person name="Wilczek-Boney K."/>
            <person name="Hale W."/>
            <person name="Jakkamsetti A."/>
            <person name="Pham P."/>
            <person name="Ruth R."/>
            <person name="San Lucas F."/>
            <person name="Warren J."/>
            <person name="Zhang J."/>
            <person name="Zhao Z."/>
            <person name="Zhou C."/>
            <person name="Zhu D."/>
            <person name="Lee S."/>
            <person name="Bess C."/>
            <person name="Blankenburg K."/>
            <person name="Forbes L."/>
            <person name="Fu Q."/>
            <person name="Gubbala S."/>
            <person name="Hirani K."/>
            <person name="Jayaseelan J.C."/>
            <person name="Lara F."/>
            <person name="Munidasa M."/>
            <person name="Palculict T."/>
            <person name="Patil S."/>
            <person name="Pu L.-L."/>
            <person name="Saada N."/>
            <person name="Tang L."/>
            <person name="Weissenberger G."/>
            <person name="Zhu Y."/>
            <person name="Hemphill L."/>
            <person name="Shang Y."/>
            <person name="Youmans B."/>
            <person name="Ayvaz T."/>
            <person name="Ross M."/>
            <person name="Santibanez J."/>
            <person name="Aqrawi P."/>
            <person name="Gross S."/>
            <person name="Joshi V."/>
            <person name="Fowler G."/>
            <person name="Nazareth L."/>
            <person name="Reid J."/>
            <person name="Worley K."/>
            <person name="Petrosino J."/>
            <person name="Highlander S."/>
            <person name="Gibbs R."/>
        </authorList>
    </citation>
    <scope>NUCLEOTIDE SEQUENCE [LARGE SCALE GENOMIC DNA]</scope>
    <source>
        <strain evidence="1 2">DSM 11664</strain>
    </source>
</reference>
<dbReference type="PATRIC" id="fig|585524.9.peg.256"/>
<gene>
    <name evidence="1" type="ORF">HMPREF0493_1094</name>
</gene>
<keyword evidence="2" id="KW-1185">Reference proteome</keyword>
<evidence type="ECO:0000313" key="1">
    <source>
        <dbReference type="EMBL" id="EFG55229.1"/>
    </source>
</evidence>
<organism evidence="1 2">
    <name type="scientific">Lactobacillus amylolyticus DSM 11664</name>
    <dbReference type="NCBI Taxonomy" id="585524"/>
    <lineage>
        <taxon>Bacteria</taxon>
        <taxon>Bacillati</taxon>
        <taxon>Bacillota</taxon>
        <taxon>Bacilli</taxon>
        <taxon>Lactobacillales</taxon>
        <taxon>Lactobacillaceae</taxon>
        <taxon>Lactobacillus</taxon>
    </lineage>
</organism>
<dbReference type="EMBL" id="ADNY01000042">
    <property type="protein sequence ID" value="EFG55229.1"/>
    <property type="molecule type" value="Genomic_DNA"/>
</dbReference>
<comment type="caution">
    <text evidence="1">The sequence shown here is derived from an EMBL/GenBank/DDBJ whole genome shotgun (WGS) entry which is preliminary data.</text>
</comment>
<sequence>MINKFNYGIDKNGTTFEAKYPNEFKLLKLSKGIIKVINLRPLIDFAREWFDQEDHQFGNIISSQPYVRI</sequence>
<dbReference type="AlphaFoldDB" id="D4YU83"/>
<protein>
    <submittedName>
        <fullName evidence="1">Uncharacterized protein</fullName>
    </submittedName>
</protein>